<keyword evidence="2" id="KW-0806">Transcription termination</keyword>
<dbReference type="AlphaFoldDB" id="D5ADS4"/>
<dbReference type="InterPro" id="IPR003690">
    <property type="entry name" value="MTERF"/>
</dbReference>
<evidence type="ECO:0000256" key="2">
    <source>
        <dbReference type="ARBA" id="ARBA00022472"/>
    </source>
</evidence>
<evidence type="ECO:0000256" key="1">
    <source>
        <dbReference type="ARBA" id="ARBA00007692"/>
    </source>
</evidence>
<proteinExistence type="evidence at transcript level"/>
<dbReference type="EMBL" id="BT124444">
    <property type="protein sequence ID" value="ADE77693.1"/>
    <property type="molecule type" value="mRNA"/>
</dbReference>
<name>D5ADS4_PICSI</name>
<evidence type="ECO:0000256" key="3">
    <source>
        <dbReference type="ARBA" id="ARBA00022946"/>
    </source>
</evidence>
<accession>D5ADS4</accession>
<protein>
    <submittedName>
        <fullName evidence="4">Uncharacterized protein</fullName>
    </submittedName>
</protein>
<evidence type="ECO:0000313" key="4">
    <source>
        <dbReference type="EMBL" id="ADE77693.1"/>
    </source>
</evidence>
<dbReference type="PANTHER" id="PTHR13068:SF112">
    <property type="entry name" value="TRANSCRIPTION TERMINATION FACTOR 3, MITOCHONDRIAL"/>
    <property type="match status" value="1"/>
</dbReference>
<dbReference type="InterPro" id="IPR038538">
    <property type="entry name" value="MTERF_sf"/>
</dbReference>
<dbReference type="Pfam" id="PF02536">
    <property type="entry name" value="mTERF"/>
    <property type="match status" value="1"/>
</dbReference>
<dbReference type="GO" id="GO:0006353">
    <property type="term" value="P:DNA-templated transcription termination"/>
    <property type="evidence" value="ECO:0007669"/>
    <property type="project" value="UniProtKB-KW"/>
</dbReference>
<dbReference type="PANTHER" id="PTHR13068">
    <property type="entry name" value="CGI-12 PROTEIN-RELATED"/>
    <property type="match status" value="1"/>
</dbReference>
<organism evidence="4">
    <name type="scientific">Picea sitchensis</name>
    <name type="common">Sitka spruce</name>
    <name type="synonym">Pinus sitchensis</name>
    <dbReference type="NCBI Taxonomy" id="3332"/>
    <lineage>
        <taxon>Eukaryota</taxon>
        <taxon>Viridiplantae</taxon>
        <taxon>Streptophyta</taxon>
        <taxon>Embryophyta</taxon>
        <taxon>Tracheophyta</taxon>
        <taxon>Spermatophyta</taxon>
        <taxon>Pinopsida</taxon>
        <taxon>Pinidae</taxon>
        <taxon>Conifers I</taxon>
        <taxon>Pinales</taxon>
        <taxon>Pinaceae</taxon>
        <taxon>Picea</taxon>
    </lineage>
</organism>
<dbReference type="GO" id="GO:0003676">
    <property type="term" value="F:nucleic acid binding"/>
    <property type="evidence" value="ECO:0007669"/>
    <property type="project" value="InterPro"/>
</dbReference>
<reference evidence="4" key="1">
    <citation type="submission" date="2010-04" db="EMBL/GenBank/DDBJ databases">
        <authorList>
            <person name="Reid K.E."/>
            <person name="Liao N."/>
            <person name="Chan S."/>
            <person name="Docking R."/>
            <person name="Taylor G."/>
            <person name="Moore R."/>
            <person name="Mayo M."/>
            <person name="Munro S."/>
            <person name="King J."/>
            <person name="Yanchuk A."/>
            <person name="Holt R."/>
            <person name="Jones S."/>
            <person name="Marra M."/>
            <person name="Ritland C.E."/>
            <person name="Ritland K."/>
            <person name="Bohlmann J."/>
        </authorList>
    </citation>
    <scope>NUCLEOTIDE SEQUENCE</scope>
    <source>
        <tissue evidence="4">Bud</tissue>
    </source>
</reference>
<keyword evidence="2" id="KW-0804">Transcription</keyword>
<comment type="similarity">
    <text evidence="1">Belongs to the mTERF family.</text>
</comment>
<keyword evidence="3" id="KW-0809">Transit peptide</keyword>
<sequence length="120" mass="14267">MLNRDTVRRKLEDLRELGFREEEVRSLIKRFPEVLGISENKLRQNFKFLVEEWKLPRNAILSNPAALHYSIEKRLKPRLNAFRALMMNKSLEKSMSYPPVRYLSMSEKDFHTKVVGRFAA</sequence>
<dbReference type="SMART" id="SM00733">
    <property type="entry name" value="Mterf"/>
    <property type="match status" value="2"/>
</dbReference>
<dbReference type="Gene3D" id="1.25.70.10">
    <property type="entry name" value="Transcription termination factor 3, mitochondrial"/>
    <property type="match status" value="1"/>
</dbReference>
<keyword evidence="2" id="KW-0805">Transcription regulation</keyword>